<comment type="caution">
    <text evidence="2">The sequence shown here is derived from an EMBL/GenBank/DDBJ whole genome shotgun (WGS) entry which is preliminary data.</text>
</comment>
<evidence type="ECO:0000313" key="2">
    <source>
        <dbReference type="EMBL" id="KAJ6359832.1"/>
    </source>
</evidence>
<name>A0ABQ9ASR4_9ROSI</name>
<keyword evidence="3" id="KW-1185">Reference proteome</keyword>
<reference evidence="2" key="1">
    <citation type="submission" date="2022-10" db="EMBL/GenBank/DDBJ databases">
        <authorList>
            <person name="Hyden B.L."/>
            <person name="Feng K."/>
            <person name="Yates T."/>
            <person name="Jawdy S."/>
            <person name="Smart L.B."/>
            <person name="Muchero W."/>
        </authorList>
    </citation>
    <scope>NUCLEOTIDE SEQUENCE</scope>
    <source>
        <tissue evidence="2">Shoot tip</tissue>
    </source>
</reference>
<dbReference type="EMBL" id="JAPFFI010000015">
    <property type="protein sequence ID" value="KAJ6359832.1"/>
    <property type="molecule type" value="Genomic_DNA"/>
</dbReference>
<feature type="region of interest" description="Disordered" evidence="1">
    <location>
        <begin position="1"/>
        <end position="25"/>
    </location>
</feature>
<evidence type="ECO:0000256" key="1">
    <source>
        <dbReference type="SAM" id="MobiDB-lite"/>
    </source>
</evidence>
<proteinExistence type="predicted"/>
<accession>A0ABQ9ASR4</accession>
<evidence type="ECO:0000313" key="3">
    <source>
        <dbReference type="Proteomes" id="UP001141253"/>
    </source>
</evidence>
<gene>
    <name evidence="2" type="ORF">OIU77_003940</name>
</gene>
<reference evidence="2" key="2">
    <citation type="journal article" date="2023" name="Int. J. Mol. Sci.">
        <title>De Novo Assembly and Annotation of 11 Diverse Shrub Willow (Salix) Genomes Reveals Novel Gene Organization in Sex-Linked Regions.</title>
        <authorList>
            <person name="Hyden B."/>
            <person name="Feng K."/>
            <person name="Yates T.B."/>
            <person name="Jawdy S."/>
            <person name="Cereghino C."/>
            <person name="Smart L.B."/>
            <person name="Muchero W."/>
        </authorList>
    </citation>
    <scope>NUCLEOTIDE SEQUENCE</scope>
    <source>
        <tissue evidence="2">Shoot tip</tissue>
    </source>
</reference>
<protein>
    <submittedName>
        <fullName evidence="2">Uncharacterized protein</fullName>
    </submittedName>
</protein>
<organism evidence="2 3">
    <name type="scientific">Salix suchowensis</name>
    <dbReference type="NCBI Taxonomy" id="1278906"/>
    <lineage>
        <taxon>Eukaryota</taxon>
        <taxon>Viridiplantae</taxon>
        <taxon>Streptophyta</taxon>
        <taxon>Embryophyta</taxon>
        <taxon>Tracheophyta</taxon>
        <taxon>Spermatophyta</taxon>
        <taxon>Magnoliopsida</taxon>
        <taxon>eudicotyledons</taxon>
        <taxon>Gunneridae</taxon>
        <taxon>Pentapetalae</taxon>
        <taxon>rosids</taxon>
        <taxon>fabids</taxon>
        <taxon>Malpighiales</taxon>
        <taxon>Salicaceae</taxon>
        <taxon>Saliceae</taxon>
        <taxon>Salix</taxon>
    </lineage>
</organism>
<dbReference type="Proteomes" id="UP001141253">
    <property type="component" value="Chromosome 13"/>
</dbReference>
<feature type="compositionally biased region" description="Low complexity" evidence="1">
    <location>
        <begin position="1"/>
        <end position="16"/>
    </location>
</feature>
<sequence length="103" mass="11328">METQLSSHSLSPLLNSKPFSSKSHLLPSLQTRSDSLSFTHKSITSSLKRHTSQSLSVPNRWVSHAKQGLAALTLSLALNFSPQLYIGNAQASEFDLLNERPPK</sequence>